<feature type="transmembrane region" description="Helical" evidence="2">
    <location>
        <begin position="41"/>
        <end position="62"/>
    </location>
</feature>
<evidence type="ECO:0000256" key="2">
    <source>
        <dbReference type="SAM" id="Phobius"/>
    </source>
</evidence>
<dbReference type="RefSeq" id="WP_166008104.1">
    <property type="nucleotide sequence ID" value="NZ_CP049886.1"/>
</dbReference>
<sequence length="349" mass="39871">MKFLSESIRRVLYFVFFAVVLFISIKHLGQGSWVKQTVPVLMALVSLVGVLNAVNPSLFGGVFTSRSKMPSNMLVLLSLVLLMMTGDLSRLIGLAESKVATGTSVIKDKEADKLKAEAEKLAAEKAEAEAKKTKEKEAEKEIDPAILKEKAQEQLPKSLSSLKKEPSGTNYYYYSKTLENKTKKNQIFPYLITTTTEDLDLMHMNLWIRYSYVGDEQLDLKKFKIITDKEEYLMDAYDVNVDRDLPQQPLQPEDIDEDGNPIDVEMNGEDTEETEEEEQKVWEWIEFSPNSKKLDMLIDMTTSKKVKIHYEGKEGSMERDLTKAEQEALNEVVNTYRFFLTATETIEEK</sequence>
<name>A0A6G8ANY8_9ENTE</name>
<evidence type="ECO:0000313" key="3">
    <source>
        <dbReference type="EMBL" id="QIL46716.1"/>
    </source>
</evidence>
<feature type="transmembrane region" description="Helical" evidence="2">
    <location>
        <begin position="74"/>
        <end position="95"/>
    </location>
</feature>
<reference evidence="3 4" key="1">
    <citation type="submission" date="2020-03" db="EMBL/GenBank/DDBJ databases">
        <title>Vagococcus sp. nov., isolated from beetles.</title>
        <authorList>
            <person name="Hyun D.-W."/>
            <person name="Bae J.-W."/>
        </authorList>
    </citation>
    <scope>NUCLEOTIDE SEQUENCE [LARGE SCALE GENOMIC DNA]</scope>
    <source>
        <strain evidence="3 4">HDW17A</strain>
    </source>
</reference>
<accession>A0A6G8ANY8</accession>
<keyword evidence="1" id="KW-0175">Coiled coil</keyword>
<dbReference type="EMBL" id="CP049886">
    <property type="protein sequence ID" value="QIL46716.1"/>
    <property type="molecule type" value="Genomic_DNA"/>
</dbReference>
<dbReference type="KEGG" id="vah:G7081_06310"/>
<keyword evidence="4" id="KW-1185">Reference proteome</keyword>
<feature type="coiled-coil region" evidence="1">
    <location>
        <begin position="106"/>
        <end position="143"/>
    </location>
</feature>
<organism evidence="3 4">
    <name type="scientific">Vagococcus coleopterorum</name>
    <dbReference type="NCBI Taxonomy" id="2714946"/>
    <lineage>
        <taxon>Bacteria</taxon>
        <taxon>Bacillati</taxon>
        <taxon>Bacillota</taxon>
        <taxon>Bacilli</taxon>
        <taxon>Lactobacillales</taxon>
        <taxon>Enterococcaceae</taxon>
        <taxon>Vagococcus</taxon>
    </lineage>
</organism>
<keyword evidence="2" id="KW-0812">Transmembrane</keyword>
<keyword evidence="2" id="KW-0472">Membrane</keyword>
<evidence type="ECO:0000256" key="1">
    <source>
        <dbReference type="SAM" id="Coils"/>
    </source>
</evidence>
<gene>
    <name evidence="3" type="ORF">G7081_06310</name>
</gene>
<keyword evidence="2" id="KW-1133">Transmembrane helix</keyword>
<proteinExistence type="predicted"/>
<feature type="transmembrane region" description="Helical" evidence="2">
    <location>
        <begin position="12"/>
        <end position="29"/>
    </location>
</feature>
<protein>
    <submittedName>
        <fullName evidence="3">Uncharacterized protein</fullName>
    </submittedName>
</protein>
<evidence type="ECO:0000313" key="4">
    <source>
        <dbReference type="Proteomes" id="UP000500890"/>
    </source>
</evidence>
<dbReference type="AlphaFoldDB" id="A0A6G8ANY8"/>
<dbReference type="Proteomes" id="UP000500890">
    <property type="component" value="Chromosome"/>
</dbReference>